<evidence type="ECO:0000313" key="3">
    <source>
        <dbReference type="Proteomes" id="UP000253970"/>
    </source>
</evidence>
<comment type="caution">
    <text evidence="2">The sequence shown here is derived from an EMBL/GenBank/DDBJ whole genome shotgun (WGS) entry which is preliminary data.</text>
</comment>
<dbReference type="EMBL" id="PPTU01000001">
    <property type="protein sequence ID" value="RDB73482.1"/>
    <property type="molecule type" value="Genomic_DNA"/>
</dbReference>
<dbReference type="AlphaFoldDB" id="A0A369MP19"/>
<proteinExistence type="predicted"/>
<feature type="signal peptide" evidence="1">
    <location>
        <begin position="1"/>
        <end position="30"/>
    </location>
</feature>
<evidence type="ECO:0008006" key="4">
    <source>
        <dbReference type="Google" id="ProtNLM"/>
    </source>
</evidence>
<dbReference type="Gene3D" id="2.180.10.10">
    <property type="entry name" value="RHS repeat-associated core"/>
    <property type="match status" value="1"/>
</dbReference>
<protein>
    <recommendedName>
        <fullName evidence="4">YD repeat-containing protein</fullName>
    </recommendedName>
</protein>
<name>A0A369MP19_EGGLN</name>
<feature type="chain" id="PRO_5017009984" description="YD repeat-containing protein" evidence="1">
    <location>
        <begin position="31"/>
        <end position="292"/>
    </location>
</feature>
<gene>
    <name evidence="2" type="ORF">C1875_01125</name>
</gene>
<reference evidence="2 3" key="1">
    <citation type="journal article" date="2018" name="Elife">
        <title>Discovery and characterization of a prevalent human gut bacterial enzyme sufficient for the inactivation of a family of plant toxins.</title>
        <authorList>
            <person name="Koppel N."/>
            <person name="Bisanz J.E."/>
            <person name="Pandelia M.E."/>
            <person name="Turnbaugh P.J."/>
            <person name="Balskus E.P."/>
        </authorList>
    </citation>
    <scope>NUCLEOTIDE SEQUENCE [LARGE SCALE GENOMIC DNA]</scope>
    <source>
        <strain evidence="2 3">W1 BHI 6</strain>
    </source>
</reference>
<keyword evidence="1" id="KW-0732">Signal</keyword>
<evidence type="ECO:0000256" key="1">
    <source>
        <dbReference type="SAM" id="SignalP"/>
    </source>
</evidence>
<dbReference type="Proteomes" id="UP000253970">
    <property type="component" value="Unassembled WGS sequence"/>
</dbReference>
<organism evidence="2 3">
    <name type="scientific">Eggerthella lenta</name>
    <name type="common">Eubacterium lentum</name>
    <dbReference type="NCBI Taxonomy" id="84112"/>
    <lineage>
        <taxon>Bacteria</taxon>
        <taxon>Bacillati</taxon>
        <taxon>Actinomycetota</taxon>
        <taxon>Coriobacteriia</taxon>
        <taxon>Eggerthellales</taxon>
        <taxon>Eggerthellaceae</taxon>
        <taxon>Eggerthella</taxon>
    </lineage>
</organism>
<accession>A0A369MP19</accession>
<evidence type="ECO:0000313" key="2">
    <source>
        <dbReference type="EMBL" id="RDB73482.1"/>
    </source>
</evidence>
<sequence length="292" mass="31654">MKMMRGLTTAFSLIAVLCLFGCSGNGVHDAGDEEQEDAHLQPAFVLKSIDAHATIHDGSAVNVVQNIATMELDDRGNVIRAVYRNQDSGSDIVVVESKFDERGFPVGRTVEKKLSDETAGTVVTSTRFQCTPDGKGRLLSAEWESEVSFGSDKVTRASGVDRYSYSPEGGLAEISSESKTENGESYARSSCYDETGFLIGVSGNYEDDSYSKSCEYDESGRLVAVSVFQEGLGVIEERAFAYDDYGNLKSISIANACASAYSFEYEYQKVENPSTMASILSRAGQTMFGQLT</sequence>